<gene>
    <name evidence="1" type="ORF">LOK49_LG14G01490</name>
</gene>
<accession>A0ACC0F9Y1</accession>
<keyword evidence="2" id="KW-1185">Reference proteome</keyword>
<organism evidence="1 2">
    <name type="scientific">Camellia lanceoleosa</name>
    <dbReference type="NCBI Taxonomy" id="1840588"/>
    <lineage>
        <taxon>Eukaryota</taxon>
        <taxon>Viridiplantae</taxon>
        <taxon>Streptophyta</taxon>
        <taxon>Embryophyta</taxon>
        <taxon>Tracheophyta</taxon>
        <taxon>Spermatophyta</taxon>
        <taxon>Magnoliopsida</taxon>
        <taxon>eudicotyledons</taxon>
        <taxon>Gunneridae</taxon>
        <taxon>Pentapetalae</taxon>
        <taxon>asterids</taxon>
        <taxon>Ericales</taxon>
        <taxon>Theaceae</taxon>
        <taxon>Camellia</taxon>
    </lineage>
</organism>
<evidence type="ECO:0000313" key="1">
    <source>
        <dbReference type="EMBL" id="KAI7985588.1"/>
    </source>
</evidence>
<reference evidence="1 2" key="1">
    <citation type="journal article" date="2022" name="Plant J.">
        <title>Chromosome-level genome of Camellia lanceoleosa provides a valuable resource for understanding genome evolution and self-incompatibility.</title>
        <authorList>
            <person name="Gong W."/>
            <person name="Xiao S."/>
            <person name="Wang L."/>
            <person name="Liao Z."/>
            <person name="Chang Y."/>
            <person name="Mo W."/>
            <person name="Hu G."/>
            <person name="Li W."/>
            <person name="Zhao G."/>
            <person name="Zhu H."/>
            <person name="Hu X."/>
            <person name="Ji K."/>
            <person name="Xiang X."/>
            <person name="Song Q."/>
            <person name="Yuan D."/>
            <person name="Jin S."/>
            <person name="Zhang L."/>
        </authorList>
    </citation>
    <scope>NUCLEOTIDE SEQUENCE [LARGE SCALE GENOMIC DNA]</scope>
    <source>
        <strain evidence="1">SQ_2022a</strain>
    </source>
</reference>
<proteinExistence type="predicted"/>
<evidence type="ECO:0000313" key="2">
    <source>
        <dbReference type="Proteomes" id="UP001060215"/>
    </source>
</evidence>
<dbReference type="EMBL" id="CM045772">
    <property type="protein sequence ID" value="KAI7985588.1"/>
    <property type="molecule type" value="Genomic_DNA"/>
</dbReference>
<comment type="caution">
    <text evidence="1">The sequence shown here is derived from an EMBL/GenBank/DDBJ whole genome shotgun (WGS) entry which is preliminary data.</text>
</comment>
<dbReference type="Proteomes" id="UP001060215">
    <property type="component" value="Chromosome 15"/>
</dbReference>
<protein>
    <submittedName>
        <fullName evidence="1">Uncharacterized protein</fullName>
    </submittedName>
</protein>
<sequence>MDGEDYSSNYTGDSLNSRRYMIEREIEKEIIREEIMAEMARKQALKDEVRREILMERSFKHRLSPRKPVFGRVKMIAEIPPTKSSTERPPTSVKSKSENFSCALCQVCATSEQSLNDHIRGKKHKAKASKLKAKKPGTSTKWGKSMLKKQNFRSDLDH</sequence>
<name>A0ACC0F9Y1_9ERIC</name>